<sequence>MERGLTMKEYNVLMPLLRQTDIDFTKKHGCGIDFEVWDEALETAVIHYNEMHDTSFCPNEAKHLYIESQGEV</sequence>
<protein>
    <submittedName>
        <fullName evidence="1">Uncharacterized protein</fullName>
    </submittedName>
</protein>
<accession>A0A076G6D9</accession>
<name>A0A076G6D9_9CAUD</name>
<gene>
    <name evidence="1" type="ORF">B8b_07</name>
</gene>
<reference evidence="1" key="1">
    <citation type="journal article" date="2015" name="PLoS ONE">
        <title>Life-style and genome structure of marine pseudoalteromonas siphovirus b8b isolated from the northwestern mediterranean sea.</title>
        <authorList>
            <person name="Lara E."/>
            <person name="Holmfeldt K."/>
            <person name="Solonenko N."/>
            <person name="Sa E.L."/>
            <person name="Ignacio-Espinoza J.C."/>
            <person name="Cornejo-Castillo F.M."/>
            <person name="Verberkmoes N.C."/>
            <person name="Vaque D."/>
            <person name="Sullivan M.B."/>
            <person name="Acinas S.G."/>
        </authorList>
    </citation>
    <scope>NUCLEOTIDE SEQUENCE [LARGE SCALE GENOMIC DNA]</scope>
</reference>
<evidence type="ECO:0000313" key="1">
    <source>
        <dbReference type="EMBL" id="AII27458.1"/>
    </source>
</evidence>
<organism evidence="1">
    <name type="scientific">Pseudoalteromonas phage B8b</name>
    <dbReference type="NCBI Taxonomy" id="1506997"/>
    <lineage>
        <taxon>Viruses</taxon>
        <taxon>Duplodnaviria</taxon>
        <taxon>Heunggongvirae</taxon>
        <taxon>Uroviricota</taxon>
        <taxon>Caudoviricetes</taxon>
    </lineage>
</organism>
<proteinExistence type="predicted"/>
<dbReference type="EMBL" id="KJ944830">
    <property type="protein sequence ID" value="AII27458.1"/>
    <property type="molecule type" value="Genomic_DNA"/>
</dbReference>